<keyword evidence="2" id="KW-1185">Reference proteome</keyword>
<organism evidence="1 2">
    <name type="scientific">Eumeta variegata</name>
    <name type="common">Bagworm moth</name>
    <name type="synonym">Eumeta japonica</name>
    <dbReference type="NCBI Taxonomy" id="151549"/>
    <lineage>
        <taxon>Eukaryota</taxon>
        <taxon>Metazoa</taxon>
        <taxon>Ecdysozoa</taxon>
        <taxon>Arthropoda</taxon>
        <taxon>Hexapoda</taxon>
        <taxon>Insecta</taxon>
        <taxon>Pterygota</taxon>
        <taxon>Neoptera</taxon>
        <taxon>Endopterygota</taxon>
        <taxon>Lepidoptera</taxon>
        <taxon>Glossata</taxon>
        <taxon>Ditrysia</taxon>
        <taxon>Tineoidea</taxon>
        <taxon>Psychidae</taxon>
        <taxon>Oiketicinae</taxon>
        <taxon>Eumeta</taxon>
    </lineage>
</organism>
<proteinExistence type="predicted"/>
<name>A0A4C1WWM4_EUMVA</name>
<sequence>MLPLFRVTLLGNRQRARAGNHRSSTTRRSDSPPARVSLYNFKFSSGFGKRDYFASRYFVWGQRDSGRAPKVCNSFTEVTLQRSERVPCVGRAEARERPSTTKPNTELYDCLAIREVRMNAFES</sequence>
<dbReference type="EMBL" id="BGZK01000660">
    <property type="protein sequence ID" value="GBP55042.1"/>
    <property type="molecule type" value="Genomic_DNA"/>
</dbReference>
<evidence type="ECO:0000313" key="2">
    <source>
        <dbReference type="Proteomes" id="UP000299102"/>
    </source>
</evidence>
<reference evidence="1 2" key="1">
    <citation type="journal article" date="2019" name="Commun. Biol.">
        <title>The bagworm genome reveals a unique fibroin gene that provides high tensile strength.</title>
        <authorList>
            <person name="Kono N."/>
            <person name="Nakamura H."/>
            <person name="Ohtoshi R."/>
            <person name="Tomita M."/>
            <person name="Numata K."/>
            <person name="Arakawa K."/>
        </authorList>
    </citation>
    <scope>NUCLEOTIDE SEQUENCE [LARGE SCALE GENOMIC DNA]</scope>
</reference>
<evidence type="ECO:0000313" key="1">
    <source>
        <dbReference type="EMBL" id="GBP55042.1"/>
    </source>
</evidence>
<accession>A0A4C1WWM4</accession>
<gene>
    <name evidence="1" type="ORF">EVAR_46338_1</name>
</gene>
<dbReference type="Proteomes" id="UP000299102">
    <property type="component" value="Unassembled WGS sequence"/>
</dbReference>
<protein>
    <submittedName>
        <fullName evidence="1">Uncharacterized protein</fullName>
    </submittedName>
</protein>
<dbReference type="AlphaFoldDB" id="A0A4C1WWM4"/>
<comment type="caution">
    <text evidence="1">The sequence shown here is derived from an EMBL/GenBank/DDBJ whole genome shotgun (WGS) entry which is preliminary data.</text>
</comment>